<dbReference type="RefSeq" id="XP_036357459.1">
    <property type="nucleotide sequence ID" value="XM_036501566.1"/>
</dbReference>
<evidence type="ECO:0000313" key="2">
    <source>
        <dbReference type="RefSeq" id="XP_036357459.1"/>
    </source>
</evidence>
<dbReference type="Proteomes" id="UP000515154">
    <property type="component" value="Linkage group LG3"/>
</dbReference>
<reference evidence="2" key="1">
    <citation type="submission" date="2025-08" db="UniProtKB">
        <authorList>
            <consortium name="RefSeq"/>
        </authorList>
    </citation>
    <scope>IDENTIFICATION</scope>
</reference>
<gene>
    <name evidence="2" type="primary">LOC118762645</name>
</gene>
<name>A0A7E6EQ32_9MOLL</name>
<protein>
    <submittedName>
        <fullName evidence="2">Uncharacterized protein LOC118762645</fullName>
    </submittedName>
</protein>
<dbReference type="KEGG" id="osn:118762645"/>
<sequence length="173" mass="20420">MSHKRSACVTQRNKKIWTKNLMEFQDSHRKRRPVPLEEHSLENNCRIPIKLQIVGRYLFLGGTIKGRKGKTKEISKEVTFLWQKKLNFSYLSIQNVQAKVEKVLNTYDKCVKQGKYDSLKGTFDITKENGEWLYSEDRSYIIFKLKARDSLCMQLERQPVPKQSIHPKEEKCP</sequence>
<evidence type="ECO:0000313" key="1">
    <source>
        <dbReference type="Proteomes" id="UP000515154"/>
    </source>
</evidence>
<dbReference type="AlphaFoldDB" id="A0A7E6EQ32"/>
<keyword evidence="1" id="KW-1185">Reference proteome</keyword>
<proteinExistence type="predicted"/>
<organism evidence="1 2">
    <name type="scientific">Octopus sinensis</name>
    <name type="common">East Asian common octopus</name>
    <dbReference type="NCBI Taxonomy" id="2607531"/>
    <lineage>
        <taxon>Eukaryota</taxon>
        <taxon>Metazoa</taxon>
        <taxon>Spiralia</taxon>
        <taxon>Lophotrochozoa</taxon>
        <taxon>Mollusca</taxon>
        <taxon>Cephalopoda</taxon>
        <taxon>Coleoidea</taxon>
        <taxon>Octopodiformes</taxon>
        <taxon>Octopoda</taxon>
        <taxon>Incirrata</taxon>
        <taxon>Octopodidae</taxon>
        <taxon>Octopus</taxon>
    </lineage>
</organism>
<accession>A0A7E6EQ32</accession>